<evidence type="ECO:0000259" key="3">
    <source>
        <dbReference type="PROSITE" id="PS50977"/>
    </source>
</evidence>
<dbReference type="Pfam" id="PF00440">
    <property type="entry name" value="TetR_N"/>
    <property type="match status" value="1"/>
</dbReference>
<comment type="caution">
    <text evidence="4">The sequence shown here is derived from an EMBL/GenBank/DDBJ whole genome shotgun (WGS) entry which is preliminary data.</text>
</comment>
<feature type="domain" description="HTH tetR-type" evidence="3">
    <location>
        <begin position="6"/>
        <end position="66"/>
    </location>
</feature>
<gene>
    <name evidence="4" type="ORF">J2W95_000316</name>
</gene>
<dbReference type="EMBL" id="JAVDTX010000001">
    <property type="protein sequence ID" value="MDR6843636.1"/>
    <property type="molecule type" value="Genomic_DNA"/>
</dbReference>
<sequence length="199" mass="23146">MRTRDTNKEEIVKQKAIEMLVKLGIEGFGMNRLAKESGVSVATLYIYYTDKEDLIKKIGIEIGQDFFNEMVKDFSPEMPFKEGLRKQWENRARFVIKYPLRTSCWELLCHSSYRDYIINESLSDFKTIMTDFIKNSIDKKELIPLSNEVFWSIAYGPLYSLLRFHNEEKGIGGTPFKLTKEATEEAFELVIKALTPKTS</sequence>
<feature type="DNA-binding region" description="H-T-H motif" evidence="2">
    <location>
        <begin position="29"/>
        <end position="48"/>
    </location>
</feature>
<dbReference type="PRINTS" id="PR00455">
    <property type="entry name" value="HTHTETR"/>
</dbReference>
<proteinExistence type="predicted"/>
<evidence type="ECO:0000256" key="2">
    <source>
        <dbReference type="PROSITE-ProRule" id="PRU00335"/>
    </source>
</evidence>
<dbReference type="PANTHER" id="PTHR43479:SF11">
    <property type="entry name" value="ACREF_ENVCD OPERON REPRESSOR-RELATED"/>
    <property type="match status" value="1"/>
</dbReference>
<organism evidence="4 5">
    <name type="scientific">Flavobacterium granuli</name>
    <dbReference type="NCBI Taxonomy" id="280093"/>
    <lineage>
        <taxon>Bacteria</taxon>
        <taxon>Pseudomonadati</taxon>
        <taxon>Bacteroidota</taxon>
        <taxon>Flavobacteriia</taxon>
        <taxon>Flavobacteriales</taxon>
        <taxon>Flavobacteriaceae</taxon>
        <taxon>Flavobacterium</taxon>
    </lineage>
</organism>
<keyword evidence="5" id="KW-1185">Reference proteome</keyword>
<evidence type="ECO:0000313" key="4">
    <source>
        <dbReference type="EMBL" id="MDR6843636.1"/>
    </source>
</evidence>
<keyword evidence="1 2" id="KW-0238">DNA-binding</keyword>
<protein>
    <submittedName>
        <fullName evidence="4">AcrR family transcriptional regulator</fullName>
    </submittedName>
</protein>
<dbReference type="InterPro" id="IPR009057">
    <property type="entry name" value="Homeodomain-like_sf"/>
</dbReference>
<evidence type="ECO:0000256" key="1">
    <source>
        <dbReference type="ARBA" id="ARBA00023125"/>
    </source>
</evidence>
<reference evidence="4 5" key="1">
    <citation type="submission" date="2023-07" db="EMBL/GenBank/DDBJ databases">
        <title>Sorghum-associated microbial communities from plants grown in Nebraska, USA.</title>
        <authorList>
            <person name="Schachtman D."/>
        </authorList>
    </citation>
    <scope>NUCLEOTIDE SEQUENCE [LARGE SCALE GENOMIC DNA]</scope>
    <source>
        <strain evidence="4 5">BE124</strain>
    </source>
</reference>
<dbReference type="Proteomes" id="UP001261871">
    <property type="component" value="Unassembled WGS sequence"/>
</dbReference>
<evidence type="ECO:0000313" key="5">
    <source>
        <dbReference type="Proteomes" id="UP001261871"/>
    </source>
</evidence>
<dbReference type="InterPro" id="IPR050624">
    <property type="entry name" value="HTH-type_Tx_Regulator"/>
</dbReference>
<dbReference type="Gene3D" id="1.10.357.10">
    <property type="entry name" value="Tetracycline Repressor, domain 2"/>
    <property type="match status" value="1"/>
</dbReference>
<dbReference type="SUPFAM" id="SSF46689">
    <property type="entry name" value="Homeodomain-like"/>
    <property type="match status" value="1"/>
</dbReference>
<name>A0ABU1RY01_9FLAO</name>
<dbReference type="InterPro" id="IPR001647">
    <property type="entry name" value="HTH_TetR"/>
</dbReference>
<dbReference type="PANTHER" id="PTHR43479">
    <property type="entry name" value="ACREF/ENVCD OPERON REPRESSOR-RELATED"/>
    <property type="match status" value="1"/>
</dbReference>
<dbReference type="RefSeq" id="WP_310003227.1">
    <property type="nucleotide sequence ID" value="NZ_JAVDTX010000001.1"/>
</dbReference>
<dbReference type="PROSITE" id="PS50977">
    <property type="entry name" value="HTH_TETR_2"/>
    <property type="match status" value="1"/>
</dbReference>
<accession>A0ABU1RY01</accession>